<evidence type="ECO:0000313" key="2">
    <source>
        <dbReference type="EMBL" id="MPM46872.1"/>
    </source>
</evidence>
<sequence>MIDIHCHILNGIDDGARSLEDSLAMAELADAEGITHMLVTPHHKNGKFENVKSDIVRLTSELQKVLDERGVALTLFSGQEIRINGELLSDIKNDEILFVDEDNQYILIEFPTMSIPHYAESLFFQLQQKGIIPIIVHPERNQQIIDNPNVLLSYIEKGALAQLTASSYVGVFGKGIADLSSRLIKSNLVHVIASDAHNTRGRSFHMQEAFKKMAKEFGEDKVNAFQQNAKDLVNGDIIRTEAPMEINAKKKRIRLFNWRG</sequence>
<dbReference type="PANTHER" id="PTHR39181">
    <property type="entry name" value="TYROSINE-PROTEIN PHOSPHATASE YWQE"/>
    <property type="match status" value="1"/>
</dbReference>
<dbReference type="Pfam" id="PF19567">
    <property type="entry name" value="CpsB_CapC"/>
    <property type="match status" value="1"/>
</dbReference>
<dbReference type="GO" id="GO:0004725">
    <property type="term" value="F:protein tyrosine phosphatase activity"/>
    <property type="evidence" value="ECO:0007669"/>
    <property type="project" value="UniProtKB-EC"/>
</dbReference>
<dbReference type="SUPFAM" id="SSF89550">
    <property type="entry name" value="PHP domain-like"/>
    <property type="match status" value="1"/>
</dbReference>
<dbReference type="Gene3D" id="3.20.20.140">
    <property type="entry name" value="Metal-dependent hydrolases"/>
    <property type="match status" value="1"/>
</dbReference>
<keyword evidence="1 2" id="KW-0378">Hydrolase</keyword>
<accession>A0A645A1F9</accession>
<dbReference type="PANTHER" id="PTHR39181:SF1">
    <property type="entry name" value="TYROSINE-PROTEIN PHOSPHATASE YWQE"/>
    <property type="match status" value="1"/>
</dbReference>
<proteinExistence type="predicted"/>
<reference evidence="2" key="1">
    <citation type="submission" date="2019-08" db="EMBL/GenBank/DDBJ databases">
        <authorList>
            <person name="Kucharzyk K."/>
            <person name="Murdoch R.W."/>
            <person name="Higgins S."/>
            <person name="Loffler F."/>
        </authorList>
    </citation>
    <scope>NUCLEOTIDE SEQUENCE</scope>
</reference>
<dbReference type="AlphaFoldDB" id="A0A645A1F9"/>
<protein>
    <submittedName>
        <fullName evidence="2">Tyrosine-protein phosphatase YwqE</fullName>
        <ecNumber evidence="2">3.1.3.48</ecNumber>
    </submittedName>
</protein>
<dbReference type="PIRSF" id="PIRSF016557">
    <property type="entry name" value="Caps_synth_CpsB"/>
    <property type="match status" value="1"/>
</dbReference>
<name>A0A645A1F9_9ZZZZ</name>
<organism evidence="2">
    <name type="scientific">bioreactor metagenome</name>
    <dbReference type="NCBI Taxonomy" id="1076179"/>
    <lineage>
        <taxon>unclassified sequences</taxon>
        <taxon>metagenomes</taxon>
        <taxon>ecological metagenomes</taxon>
    </lineage>
</organism>
<dbReference type="InterPro" id="IPR016195">
    <property type="entry name" value="Pol/histidinol_Pase-like"/>
</dbReference>
<evidence type="ECO:0000256" key="1">
    <source>
        <dbReference type="ARBA" id="ARBA00022801"/>
    </source>
</evidence>
<gene>
    <name evidence="2" type="primary">ywqE_5</name>
    <name evidence="2" type="ORF">SDC9_93579</name>
</gene>
<dbReference type="GO" id="GO:0030145">
    <property type="term" value="F:manganese ion binding"/>
    <property type="evidence" value="ECO:0007669"/>
    <property type="project" value="InterPro"/>
</dbReference>
<comment type="caution">
    <text evidence="2">The sequence shown here is derived from an EMBL/GenBank/DDBJ whole genome shotgun (WGS) entry which is preliminary data.</text>
</comment>
<dbReference type="InterPro" id="IPR016667">
    <property type="entry name" value="Caps_polysacc_synth_CpsB/CapC"/>
</dbReference>
<dbReference type="EMBL" id="VSSQ01011453">
    <property type="protein sequence ID" value="MPM46872.1"/>
    <property type="molecule type" value="Genomic_DNA"/>
</dbReference>
<dbReference type="EC" id="3.1.3.48" evidence="2"/>